<dbReference type="AlphaFoldDB" id="A0A0G1XWY6"/>
<evidence type="ECO:0000313" key="1">
    <source>
        <dbReference type="EMBL" id="KKW35455.1"/>
    </source>
</evidence>
<name>A0A0G1XWY6_9BACT</name>
<accession>A0A0G1XWY6</accession>
<comment type="caution">
    <text evidence="1">The sequence shown here is derived from an EMBL/GenBank/DDBJ whole genome shotgun (WGS) entry which is preliminary data.</text>
</comment>
<dbReference type="Proteomes" id="UP000033865">
    <property type="component" value="Unassembled WGS sequence"/>
</dbReference>
<reference evidence="1 2" key="1">
    <citation type="journal article" date="2015" name="Nature">
        <title>rRNA introns, odd ribosomes, and small enigmatic genomes across a large radiation of phyla.</title>
        <authorList>
            <person name="Brown C.T."/>
            <person name="Hug L.A."/>
            <person name="Thomas B.C."/>
            <person name="Sharon I."/>
            <person name="Castelle C.J."/>
            <person name="Singh A."/>
            <person name="Wilkins M.J."/>
            <person name="Williams K.H."/>
            <person name="Banfield J.F."/>
        </authorList>
    </citation>
    <scope>NUCLEOTIDE SEQUENCE [LARGE SCALE GENOMIC DNA]</scope>
</reference>
<evidence type="ECO:0000313" key="2">
    <source>
        <dbReference type="Proteomes" id="UP000033865"/>
    </source>
</evidence>
<dbReference type="EMBL" id="LCRN01000038">
    <property type="protein sequence ID" value="KKW35455.1"/>
    <property type="molecule type" value="Genomic_DNA"/>
</dbReference>
<organism evidence="1 2">
    <name type="scientific">Candidatus Uhrbacteria bacterium GW2011_GWC2_53_7</name>
    <dbReference type="NCBI Taxonomy" id="1618986"/>
    <lineage>
        <taxon>Bacteria</taxon>
        <taxon>Candidatus Uhriibacteriota</taxon>
    </lineage>
</organism>
<proteinExistence type="predicted"/>
<sequence length="89" mass="10734">MNTKQIQTTLADVQRRLGFLEKQMIPNLWNSRMHAVDKHLEKSQQEDRDRQARILRKTGGVLSHLQLDPVAWQRKMRKKWGERMKRQMP</sequence>
<protein>
    <submittedName>
        <fullName evidence="1">Uncharacterized protein</fullName>
    </submittedName>
</protein>
<gene>
    <name evidence="1" type="ORF">UY82_C0038G0003</name>
</gene>